<feature type="transmembrane region" description="Helical" evidence="1">
    <location>
        <begin position="6"/>
        <end position="32"/>
    </location>
</feature>
<dbReference type="AlphaFoldDB" id="A0A6A7B0P2"/>
<keyword evidence="1" id="KW-0812">Transmembrane</keyword>
<accession>A0A6A7B0P2</accession>
<proteinExistence type="predicted"/>
<dbReference type="EMBL" id="MU006313">
    <property type="protein sequence ID" value="KAF2849080.1"/>
    <property type="molecule type" value="Genomic_DNA"/>
</dbReference>
<keyword evidence="1" id="KW-0472">Membrane</keyword>
<name>A0A6A7B0P2_9PLEO</name>
<reference evidence="2" key="1">
    <citation type="submission" date="2020-01" db="EMBL/GenBank/DDBJ databases">
        <authorList>
            <consortium name="DOE Joint Genome Institute"/>
            <person name="Haridas S."/>
            <person name="Albert R."/>
            <person name="Binder M."/>
            <person name="Bloem J."/>
            <person name="Labutti K."/>
            <person name="Salamov A."/>
            <person name="Andreopoulos B."/>
            <person name="Baker S.E."/>
            <person name="Barry K."/>
            <person name="Bills G."/>
            <person name="Bluhm B.H."/>
            <person name="Cannon C."/>
            <person name="Castanera R."/>
            <person name="Culley D.E."/>
            <person name="Daum C."/>
            <person name="Ezra D."/>
            <person name="Gonzalez J.B."/>
            <person name="Henrissat B."/>
            <person name="Kuo A."/>
            <person name="Liang C."/>
            <person name="Lipzen A."/>
            <person name="Lutzoni F."/>
            <person name="Magnuson J."/>
            <person name="Mondo S."/>
            <person name="Nolan M."/>
            <person name="Ohm R."/>
            <person name="Pangilinan J."/>
            <person name="Park H.-J."/>
            <person name="Ramirez L."/>
            <person name="Alfaro M."/>
            <person name="Sun H."/>
            <person name="Tritt A."/>
            <person name="Yoshinaga Y."/>
            <person name="Zwiers L.-H."/>
            <person name="Turgeon B.G."/>
            <person name="Goodwin S.B."/>
            <person name="Spatafora J.W."/>
            <person name="Crous P.W."/>
            <person name="Grigoriev I.V."/>
        </authorList>
    </citation>
    <scope>NUCLEOTIDE SEQUENCE</scope>
    <source>
        <strain evidence="2">IPT5</strain>
    </source>
</reference>
<evidence type="ECO:0000313" key="2">
    <source>
        <dbReference type="EMBL" id="KAF2849080.1"/>
    </source>
</evidence>
<evidence type="ECO:0000256" key="1">
    <source>
        <dbReference type="SAM" id="Phobius"/>
    </source>
</evidence>
<keyword evidence="3" id="KW-1185">Reference proteome</keyword>
<dbReference type="Proteomes" id="UP000799423">
    <property type="component" value="Unassembled WGS sequence"/>
</dbReference>
<dbReference type="OrthoDB" id="3794036at2759"/>
<keyword evidence="1" id="KW-1133">Transmembrane helix</keyword>
<organism evidence="2 3">
    <name type="scientific">Plenodomus tracheiphilus IPT5</name>
    <dbReference type="NCBI Taxonomy" id="1408161"/>
    <lineage>
        <taxon>Eukaryota</taxon>
        <taxon>Fungi</taxon>
        <taxon>Dikarya</taxon>
        <taxon>Ascomycota</taxon>
        <taxon>Pezizomycotina</taxon>
        <taxon>Dothideomycetes</taxon>
        <taxon>Pleosporomycetidae</taxon>
        <taxon>Pleosporales</taxon>
        <taxon>Pleosporineae</taxon>
        <taxon>Leptosphaeriaceae</taxon>
        <taxon>Plenodomus</taxon>
    </lineage>
</organism>
<protein>
    <submittedName>
        <fullName evidence="2">Uncharacterized protein</fullName>
    </submittedName>
</protein>
<sequence>MIVYPFLYYFIKIFTLLLDMFISPILAVIALLERMFPDPQERQKRRMYQQQRQDRSLS</sequence>
<evidence type="ECO:0000313" key="3">
    <source>
        <dbReference type="Proteomes" id="UP000799423"/>
    </source>
</evidence>
<gene>
    <name evidence="2" type="ORF">T440DRAFT_519339</name>
</gene>